<evidence type="ECO:0000313" key="2">
    <source>
        <dbReference type="Proteomes" id="UP000774804"/>
    </source>
</evidence>
<dbReference type="Proteomes" id="UP000774804">
    <property type="component" value="Unassembled WGS sequence"/>
</dbReference>
<reference evidence="1" key="1">
    <citation type="submission" date="2018-10" db="EMBL/GenBank/DDBJ databases">
        <title>Effector identification in a new, highly contiguous assembly of the strawberry crown rot pathogen Phytophthora cactorum.</title>
        <authorList>
            <person name="Armitage A.D."/>
            <person name="Nellist C.F."/>
            <person name="Bates H."/>
            <person name="Vickerstaff R.J."/>
            <person name="Harrison R.J."/>
        </authorList>
    </citation>
    <scope>NUCLEOTIDE SEQUENCE</scope>
    <source>
        <strain evidence="1">4032</strain>
    </source>
</reference>
<proteinExistence type="predicted"/>
<comment type="caution">
    <text evidence="1">The sequence shown here is derived from an EMBL/GenBank/DDBJ whole genome shotgun (WGS) entry which is preliminary data.</text>
</comment>
<dbReference type="EMBL" id="RCMI01000214">
    <property type="protein sequence ID" value="KAG2925230.1"/>
    <property type="molecule type" value="Genomic_DNA"/>
</dbReference>
<protein>
    <submittedName>
        <fullName evidence="1">Uncharacterized protein</fullName>
    </submittedName>
</protein>
<organism evidence="1 2">
    <name type="scientific">Phytophthora cactorum</name>
    <dbReference type="NCBI Taxonomy" id="29920"/>
    <lineage>
        <taxon>Eukaryota</taxon>
        <taxon>Sar</taxon>
        <taxon>Stramenopiles</taxon>
        <taxon>Oomycota</taxon>
        <taxon>Peronosporomycetes</taxon>
        <taxon>Peronosporales</taxon>
        <taxon>Peronosporaceae</taxon>
        <taxon>Phytophthora</taxon>
    </lineage>
</organism>
<accession>A0A8T1CLL0</accession>
<dbReference type="VEuPathDB" id="FungiDB:PC110_g2105"/>
<sequence length="220" mass="24802">MTEYYARHFRNGLPIDCGANPHNQACIDRLRGCQASDVYGRKRFLVLSQMPDRYLSNAFETGGVMNAAATDIVSPDYRATAFDLLSVSIVVGYCSSAFMAPFFARENILQISGDSMDSREPYQLHLHPVSQQIVHHSDGLDRIDECCSEGTSQIQTFYLNTVVGFDVTDFGNLMLFNGVIAIVSATQSAGEVCQRARRDHYSADRMLLEYIRDCWPWLFR</sequence>
<dbReference type="AlphaFoldDB" id="A0A8T1CLL0"/>
<name>A0A8T1CLL0_9STRA</name>
<gene>
    <name evidence="1" type="ORF">PC115_g8321</name>
</gene>
<evidence type="ECO:0000313" key="1">
    <source>
        <dbReference type="EMBL" id="KAG2925230.1"/>
    </source>
</evidence>